<accession>A0ABQ9CM83</accession>
<name>A0ABQ9CM83_9ROSI</name>
<protein>
    <submittedName>
        <fullName evidence="1">Uncharacterized protein</fullName>
    </submittedName>
</protein>
<reference evidence="1" key="2">
    <citation type="journal article" date="2023" name="Int. J. Mol. Sci.">
        <title>De Novo Assembly and Annotation of 11 Diverse Shrub Willow (Salix) Genomes Reveals Novel Gene Organization in Sex-Linked Regions.</title>
        <authorList>
            <person name="Hyden B."/>
            <person name="Feng K."/>
            <person name="Yates T.B."/>
            <person name="Jawdy S."/>
            <person name="Cereghino C."/>
            <person name="Smart L.B."/>
            <person name="Muchero W."/>
        </authorList>
    </citation>
    <scope>NUCLEOTIDE SEQUENCE</scope>
    <source>
        <tissue evidence="1">Shoot tip</tissue>
    </source>
</reference>
<dbReference type="EMBL" id="JAPFFI010000003">
    <property type="protein sequence ID" value="KAJ6399238.1"/>
    <property type="molecule type" value="Genomic_DNA"/>
</dbReference>
<organism evidence="1 2">
    <name type="scientific">Salix suchowensis</name>
    <dbReference type="NCBI Taxonomy" id="1278906"/>
    <lineage>
        <taxon>Eukaryota</taxon>
        <taxon>Viridiplantae</taxon>
        <taxon>Streptophyta</taxon>
        <taxon>Embryophyta</taxon>
        <taxon>Tracheophyta</taxon>
        <taxon>Spermatophyta</taxon>
        <taxon>Magnoliopsida</taxon>
        <taxon>eudicotyledons</taxon>
        <taxon>Gunneridae</taxon>
        <taxon>Pentapetalae</taxon>
        <taxon>rosids</taxon>
        <taxon>fabids</taxon>
        <taxon>Malpighiales</taxon>
        <taxon>Salicaceae</taxon>
        <taxon>Saliceae</taxon>
        <taxon>Salix</taxon>
    </lineage>
</organism>
<dbReference type="Proteomes" id="UP001141253">
    <property type="component" value="Chromosome 5"/>
</dbReference>
<reference evidence="1" key="1">
    <citation type="submission" date="2022-10" db="EMBL/GenBank/DDBJ databases">
        <authorList>
            <person name="Hyden B.L."/>
            <person name="Feng K."/>
            <person name="Yates T."/>
            <person name="Jawdy S."/>
            <person name="Smart L.B."/>
            <person name="Muchero W."/>
        </authorList>
    </citation>
    <scope>NUCLEOTIDE SEQUENCE</scope>
    <source>
        <tissue evidence="1">Shoot tip</tissue>
    </source>
</reference>
<keyword evidence="2" id="KW-1185">Reference proteome</keyword>
<evidence type="ECO:0000313" key="2">
    <source>
        <dbReference type="Proteomes" id="UP001141253"/>
    </source>
</evidence>
<gene>
    <name evidence="1" type="ORF">OIU77_019899</name>
</gene>
<evidence type="ECO:0000313" key="1">
    <source>
        <dbReference type="EMBL" id="KAJ6399238.1"/>
    </source>
</evidence>
<sequence length="118" mass="13355">MDLYNQMHMPVSKLGLDNSSIWQRKSSCLSMDEQVGNRSSLQGLSMFHPLIKPQYLQEQQLHCLWFLEPEGPMSFARNLLSCNGDQATSPKQSSSIGILLISGTWKSGKEVSLSFEYR</sequence>
<proteinExistence type="predicted"/>
<comment type="caution">
    <text evidence="1">The sequence shown here is derived from an EMBL/GenBank/DDBJ whole genome shotgun (WGS) entry which is preliminary data.</text>
</comment>